<proteinExistence type="predicted"/>
<protein>
    <submittedName>
        <fullName evidence="1">Uncharacterized protein</fullName>
    </submittedName>
</protein>
<evidence type="ECO:0000313" key="2">
    <source>
        <dbReference type="Proteomes" id="UP001177021"/>
    </source>
</evidence>
<evidence type="ECO:0000313" key="1">
    <source>
        <dbReference type="EMBL" id="CAJ2645143.1"/>
    </source>
</evidence>
<gene>
    <name evidence="1" type="ORF">MILVUS5_LOCUS14082</name>
</gene>
<comment type="caution">
    <text evidence="1">The sequence shown here is derived from an EMBL/GenBank/DDBJ whole genome shotgun (WGS) entry which is preliminary data.</text>
</comment>
<organism evidence="1 2">
    <name type="scientific">Trifolium pratense</name>
    <name type="common">Red clover</name>
    <dbReference type="NCBI Taxonomy" id="57577"/>
    <lineage>
        <taxon>Eukaryota</taxon>
        <taxon>Viridiplantae</taxon>
        <taxon>Streptophyta</taxon>
        <taxon>Embryophyta</taxon>
        <taxon>Tracheophyta</taxon>
        <taxon>Spermatophyta</taxon>
        <taxon>Magnoliopsida</taxon>
        <taxon>eudicotyledons</taxon>
        <taxon>Gunneridae</taxon>
        <taxon>Pentapetalae</taxon>
        <taxon>rosids</taxon>
        <taxon>fabids</taxon>
        <taxon>Fabales</taxon>
        <taxon>Fabaceae</taxon>
        <taxon>Papilionoideae</taxon>
        <taxon>50 kb inversion clade</taxon>
        <taxon>NPAAA clade</taxon>
        <taxon>Hologalegina</taxon>
        <taxon>IRL clade</taxon>
        <taxon>Trifolieae</taxon>
        <taxon>Trifolium</taxon>
    </lineage>
</organism>
<reference evidence="1" key="1">
    <citation type="submission" date="2023-10" db="EMBL/GenBank/DDBJ databases">
        <authorList>
            <person name="Rodriguez Cubillos JULIANA M."/>
            <person name="De Vega J."/>
        </authorList>
    </citation>
    <scope>NUCLEOTIDE SEQUENCE</scope>
</reference>
<keyword evidence="2" id="KW-1185">Reference proteome</keyword>
<name>A0ACB0JN86_TRIPR</name>
<dbReference type="Proteomes" id="UP001177021">
    <property type="component" value="Unassembled WGS sequence"/>
</dbReference>
<accession>A0ACB0JN86</accession>
<dbReference type="EMBL" id="CASHSV030000062">
    <property type="protein sequence ID" value="CAJ2645143.1"/>
    <property type="molecule type" value="Genomic_DNA"/>
</dbReference>
<sequence length="467" mass="53602">MSSTPSQQESSDESSTLFTVILKDNPIRQISLNNIVILTGQSTYETWAIMMITLWRTMGLYELVVDGIKPILNAGKEEIKAYTVLRNSAIGTFLQVVHADILKVLLEKSDPHLMWTYLVTEFKRDTAYALVYQLGNLCHLFTAYDATKTLSEFIQLFENEWYKLYRLARDSNEEYRQDFANFLQKDLVKRDFLLGFLSRYKKNIVDNLTTKTDLTFAVVKQRLLDIDYEETTHTALATVQTFIYTKNRLSHSSVSGQTPYEAFYKQKPTINHLQPFGRQCYVHIPKAKRSSGCKLLPRAEKGIFVGYTNVLHQYRIFIPENGRIVVSADVRFPPLKEENDSLIISSTHQQQLNHDTQQTTRLIVMENPTQPIGSPNINADNIYSNDAENTVDHNPNSQLQEITSQNIEISNVDNIAREEQSTHQSNAPIITRSNRQVRPRVLMTRLRGSGGKGLEHKHKFSEQSKQC</sequence>